<sequence length="67" mass="7699">MGEIGTVVYLLYFIEKEKSCCQFKNCVPLAVRAMWARFVYITYKAKNFLSFLFCYSNSMGKACPFGA</sequence>
<evidence type="ECO:0000313" key="1">
    <source>
        <dbReference type="EMBL" id="JAH58724.1"/>
    </source>
</evidence>
<reference evidence="1" key="2">
    <citation type="journal article" date="2015" name="Fish Shellfish Immunol.">
        <title>Early steps in the European eel (Anguilla anguilla)-Vibrio vulnificus interaction in the gills: Role of the RtxA13 toxin.</title>
        <authorList>
            <person name="Callol A."/>
            <person name="Pajuelo D."/>
            <person name="Ebbesson L."/>
            <person name="Teles M."/>
            <person name="MacKenzie S."/>
            <person name="Amaro C."/>
        </authorList>
    </citation>
    <scope>NUCLEOTIDE SEQUENCE</scope>
</reference>
<accession>A0A0E9TYJ3</accession>
<dbReference type="AlphaFoldDB" id="A0A0E9TYJ3"/>
<dbReference type="EMBL" id="GBXM01049853">
    <property type="protein sequence ID" value="JAH58724.1"/>
    <property type="molecule type" value="Transcribed_RNA"/>
</dbReference>
<proteinExistence type="predicted"/>
<name>A0A0E9TYJ3_ANGAN</name>
<protein>
    <submittedName>
        <fullName evidence="1">Uncharacterized protein</fullName>
    </submittedName>
</protein>
<organism evidence="1">
    <name type="scientific">Anguilla anguilla</name>
    <name type="common">European freshwater eel</name>
    <name type="synonym">Muraena anguilla</name>
    <dbReference type="NCBI Taxonomy" id="7936"/>
    <lineage>
        <taxon>Eukaryota</taxon>
        <taxon>Metazoa</taxon>
        <taxon>Chordata</taxon>
        <taxon>Craniata</taxon>
        <taxon>Vertebrata</taxon>
        <taxon>Euteleostomi</taxon>
        <taxon>Actinopterygii</taxon>
        <taxon>Neopterygii</taxon>
        <taxon>Teleostei</taxon>
        <taxon>Anguilliformes</taxon>
        <taxon>Anguillidae</taxon>
        <taxon>Anguilla</taxon>
    </lineage>
</organism>
<reference evidence="1" key="1">
    <citation type="submission" date="2014-11" db="EMBL/GenBank/DDBJ databases">
        <authorList>
            <person name="Amaro Gonzalez C."/>
        </authorList>
    </citation>
    <scope>NUCLEOTIDE SEQUENCE</scope>
</reference>